<evidence type="ECO:0000256" key="1">
    <source>
        <dbReference type="SAM" id="MobiDB-lite"/>
    </source>
</evidence>
<evidence type="ECO:0000313" key="2">
    <source>
        <dbReference type="EMBL" id="KAA8916911.1"/>
    </source>
</evidence>
<organism evidence="2 3">
    <name type="scientific">Trichomonascus ciferrii</name>
    <dbReference type="NCBI Taxonomy" id="44093"/>
    <lineage>
        <taxon>Eukaryota</taxon>
        <taxon>Fungi</taxon>
        <taxon>Dikarya</taxon>
        <taxon>Ascomycota</taxon>
        <taxon>Saccharomycotina</taxon>
        <taxon>Dipodascomycetes</taxon>
        <taxon>Dipodascales</taxon>
        <taxon>Trichomonascaceae</taxon>
        <taxon>Trichomonascus</taxon>
        <taxon>Trichomonascus ciferrii complex</taxon>
    </lineage>
</organism>
<feature type="compositionally biased region" description="Low complexity" evidence="1">
    <location>
        <begin position="386"/>
        <end position="396"/>
    </location>
</feature>
<feature type="region of interest" description="Disordered" evidence="1">
    <location>
        <begin position="443"/>
        <end position="473"/>
    </location>
</feature>
<dbReference type="VEuPathDB" id="FungiDB:TRICI_001030"/>
<accession>A0A642VAQ5</accession>
<evidence type="ECO:0000313" key="3">
    <source>
        <dbReference type="Proteomes" id="UP000761534"/>
    </source>
</evidence>
<name>A0A642VAQ5_9ASCO</name>
<feature type="compositionally biased region" description="Low complexity" evidence="1">
    <location>
        <begin position="349"/>
        <end position="359"/>
    </location>
</feature>
<keyword evidence="3" id="KW-1185">Reference proteome</keyword>
<feature type="compositionally biased region" description="Low complexity" evidence="1">
    <location>
        <begin position="447"/>
        <end position="457"/>
    </location>
</feature>
<feature type="compositionally biased region" description="Low complexity" evidence="1">
    <location>
        <begin position="304"/>
        <end position="318"/>
    </location>
</feature>
<feature type="region of interest" description="Disordered" evidence="1">
    <location>
        <begin position="331"/>
        <end position="402"/>
    </location>
</feature>
<feature type="compositionally biased region" description="Basic and acidic residues" evidence="1">
    <location>
        <begin position="331"/>
        <end position="340"/>
    </location>
</feature>
<feature type="region of interest" description="Disordered" evidence="1">
    <location>
        <begin position="245"/>
        <end position="318"/>
    </location>
</feature>
<sequence>MSSASVEISSEDCANDPVLAVLYNPELSYDDIEVLCDGHGFGAIETNDILTAYRILTRLTMYLSETESWSFGVLAAYDFQSPARAFDLDIAVVVGTRSELLLREITSWGLQGLKDKVNQLDILYSDSATVLTTLVLRIISIYSDLEFKLQLALSRSTLVKIHSELEGLLSNFHTENAEDDPPLVKKYRSFVTQLITELETTPFESVQQEMFQIVRDLHGMFVKFSQNSSSAHHVMDKYLSMDDDAIPPMSPTDMTSSSLESSWGALPGSPSPHSRTSVHTANTSPLSSSFIQDYKGNDNHRRTFSSSSTAFSTTSKSSVTDELPSMLHAFEVAKREERTRAPLPRKSSRSSMASEPSSSAFFNKHRIPPSLSFNTNSTQPKLLTGQQQSSSSSSSSDDTLQVKMVDNRMMVKVGASFMDMQEWLNRQNNTQPTSTMAMLKNSWQNKPNTTNTTTAPAEFKKPRKPLPPKWTNNKTLTDLENQFEKNYVTTMDNF</sequence>
<feature type="compositionally biased region" description="Polar residues" evidence="1">
    <location>
        <begin position="271"/>
        <end position="291"/>
    </location>
</feature>
<dbReference type="EMBL" id="SWFS01000078">
    <property type="protein sequence ID" value="KAA8916911.1"/>
    <property type="molecule type" value="Genomic_DNA"/>
</dbReference>
<comment type="caution">
    <text evidence="2">The sequence shown here is derived from an EMBL/GenBank/DDBJ whole genome shotgun (WGS) entry which is preliminary data.</text>
</comment>
<dbReference type="AlphaFoldDB" id="A0A642VAQ5"/>
<dbReference type="Proteomes" id="UP000761534">
    <property type="component" value="Unassembled WGS sequence"/>
</dbReference>
<feature type="compositionally biased region" description="Polar residues" evidence="1">
    <location>
        <begin position="371"/>
        <end position="385"/>
    </location>
</feature>
<gene>
    <name evidence="2" type="ORF">TRICI_001030</name>
</gene>
<dbReference type="OrthoDB" id="4091210at2759"/>
<proteinExistence type="predicted"/>
<reference evidence="2" key="1">
    <citation type="journal article" date="2019" name="G3 (Bethesda)">
        <title>Genome Assemblies of Two Rare Opportunistic Yeast Pathogens: Diutina rugosa (syn. Candida rugosa) and Trichomonascus ciferrii (syn. Candida ciferrii).</title>
        <authorList>
            <person name="Mixao V."/>
            <person name="Saus E."/>
            <person name="Hansen A.P."/>
            <person name="Lass-Florl C."/>
            <person name="Gabaldon T."/>
        </authorList>
    </citation>
    <scope>NUCLEOTIDE SEQUENCE</scope>
    <source>
        <strain evidence="2">CBS 4856</strain>
    </source>
</reference>
<protein>
    <submittedName>
        <fullName evidence="2">Uncharacterized protein</fullName>
    </submittedName>
</protein>